<evidence type="ECO:0000256" key="4">
    <source>
        <dbReference type="ARBA" id="ARBA00022679"/>
    </source>
</evidence>
<evidence type="ECO:0000313" key="8">
    <source>
        <dbReference type="Proteomes" id="UP000665043"/>
    </source>
</evidence>
<evidence type="ECO:0000256" key="1">
    <source>
        <dbReference type="ARBA" id="ARBA00004240"/>
    </source>
</evidence>
<comment type="similarity">
    <text evidence="2">Belongs to the glycosyltransferase 28 family.</text>
</comment>
<dbReference type="InterPro" id="IPR048097">
    <property type="entry name" value="Cps14G-like"/>
</dbReference>
<evidence type="ECO:0000256" key="5">
    <source>
        <dbReference type="ARBA" id="ARBA00022824"/>
    </source>
</evidence>
<dbReference type="RefSeq" id="WP_209365949.1">
    <property type="nucleotide sequence ID" value="NZ_CP046956.1"/>
</dbReference>
<dbReference type="PANTHER" id="PTHR12867:SF6">
    <property type="entry name" value="N-ACETYLGLUCOSAMINYLDIPHOSPHODOLICHOL N-ACETYLGLUCOSAMINYLTRANSFERASE"/>
    <property type="match status" value="1"/>
</dbReference>
<accession>A0ABX7VYP1</accession>
<comment type="subcellular location">
    <subcellularLocation>
        <location evidence="1">Endoplasmic reticulum</location>
    </subcellularLocation>
</comment>
<dbReference type="Gene3D" id="3.40.50.2000">
    <property type="entry name" value="Glycogen Phosphorylase B"/>
    <property type="match status" value="1"/>
</dbReference>
<evidence type="ECO:0000313" key="7">
    <source>
        <dbReference type="EMBL" id="QTN00816.1"/>
    </source>
</evidence>
<gene>
    <name evidence="7" type="ORF">ERJ70_16925</name>
</gene>
<dbReference type="PANTHER" id="PTHR12867">
    <property type="entry name" value="GLYCOSYL TRANSFERASE-RELATED"/>
    <property type="match status" value="1"/>
</dbReference>
<keyword evidence="5" id="KW-0256">Endoplasmic reticulum</keyword>
<evidence type="ECO:0000259" key="6">
    <source>
        <dbReference type="Pfam" id="PF04101"/>
    </source>
</evidence>
<evidence type="ECO:0000256" key="3">
    <source>
        <dbReference type="ARBA" id="ARBA00022676"/>
    </source>
</evidence>
<organism evidence="7 8">
    <name type="scientific">Sediminibacillus dalangtanensis</name>
    <dbReference type="NCBI Taxonomy" id="2729421"/>
    <lineage>
        <taxon>Bacteria</taxon>
        <taxon>Bacillati</taxon>
        <taxon>Bacillota</taxon>
        <taxon>Bacilli</taxon>
        <taxon>Bacillales</taxon>
        <taxon>Bacillaceae</taxon>
        <taxon>Sediminibacillus</taxon>
    </lineage>
</organism>
<keyword evidence="4" id="KW-0808">Transferase</keyword>
<keyword evidence="8" id="KW-1185">Reference proteome</keyword>
<dbReference type="Pfam" id="PF04101">
    <property type="entry name" value="Glyco_tran_28_C"/>
    <property type="match status" value="1"/>
</dbReference>
<dbReference type="EMBL" id="CP046956">
    <property type="protein sequence ID" value="QTN00816.1"/>
    <property type="molecule type" value="Genomic_DNA"/>
</dbReference>
<dbReference type="NCBIfam" id="NF041548">
    <property type="entry name" value="PssE"/>
    <property type="match status" value="1"/>
</dbReference>
<dbReference type="InterPro" id="IPR039042">
    <property type="entry name" value="Alg13-like"/>
</dbReference>
<proteinExistence type="inferred from homology"/>
<protein>
    <submittedName>
        <fullName evidence="7">Exopolysaccharide biosynthesis protein</fullName>
    </submittedName>
</protein>
<sequence length="159" mass="17974">MILVVLGTHELPFTRLLDEVDRLKKESIIKEEVIVQHGHTPYSSERLTLKPFVSYEEMDALYDDASLVITHAGTGSVITGLRKGKTVIAAPRLKKYGEHNDDHQLQLVEAFTAQGHILSWHDGEKLEAVINQAKHFVPKPFQSGKQRLQQILTDFIDHA</sequence>
<dbReference type="InterPro" id="IPR007235">
    <property type="entry name" value="Glyco_trans_28_C"/>
</dbReference>
<keyword evidence="3" id="KW-0328">Glycosyltransferase</keyword>
<feature type="domain" description="Glycosyl transferase family 28 C-terminal" evidence="6">
    <location>
        <begin position="1"/>
        <end position="156"/>
    </location>
</feature>
<dbReference type="SUPFAM" id="SSF53756">
    <property type="entry name" value="UDP-Glycosyltransferase/glycogen phosphorylase"/>
    <property type="match status" value="1"/>
</dbReference>
<dbReference type="Proteomes" id="UP000665043">
    <property type="component" value="Chromosome"/>
</dbReference>
<evidence type="ECO:0000256" key="2">
    <source>
        <dbReference type="ARBA" id="ARBA00006962"/>
    </source>
</evidence>
<name>A0ABX7VYP1_9BACI</name>
<reference evidence="7 8" key="1">
    <citation type="submission" date="2019-12" db="EMBL/GenBank/DDBJ databases">
        <title>The whole genome sequencing of a strain isolated from a Mars analog, Dalangtan Playa.</title>
        <authorList>
            <person name="Huang T."/>
        </authorList>
    </citation>
    <scope>NUCLEOTIDE SEQUENCE [LARGE SCALE GENOMIC DNA]</scope>
    <source>
        <strain evidence="7 8">DP4-553-S</strain>
    </source>
</reference>